<feature type="transmembrane region" description="Helical" evidence="1">
    <location>
        <begin position="440"/>
        <end position="463"/>
    </location>
</feature>
<protein>
    <submittedName>
        <fullName evidence="2">Uncharacterized protein</fullName>
    </submittedName>
</protein>
<keyword evidence="1" id="KW-0472">Membrane</keyword>
<proteinExistence type="predicted"/>
<sequence>MYFAKGTGSVGQVLQNAFVDQIPVLATSGGPYSTFDYTYVYDTLGLVNGTYDARRGGDRTDFGQRTLNLRSLFESPFTANDDINNWGVPYDPYEGKYVYSSDRRHDAGHTYVPLVNNFTSGVFPLQQFAPQINSSVAFANITEAEFREKCRNETNDGGFYARYYYVEQSTVQDDTYYDPDVDFEVCMTNDLRVSPWNMTRDRQDITEELYYKTLSSSWRDATYWKITSATSLGYFEVPSERNGRVAGPLLDRDPFSNDKVQIEKNRRAYYKDTHLYRRGSNISYSGNATMNLSGYNKGPLASVAVALFGPYSFIGARMSNPSAFVLAPDAVSDSGRLIGSGNCVYKRPLASWTANSAAACFEHYGSTDVHMIIQQVTQTLYFWTESYLDDTLEALSHALFMANKLWLNQPTAGYDTENQLRIYYDAGIPTTKPEISNTGIIVGSLFMVLHLLGLLLLTIYTVMMKPWSGKMGSEIILKMGMVYSDELARSETEDQWKRTVVRLPGYIGDERPEEVIGRLRFGAAAGLSTKKDRRFEILR</sequence>
<organism evidence="2 3">
    <name type="scientific">Paraconiothyrium brasiliense</name>
    <dbReference type="NCBI Taxonomy" id="300254"/>
    <lineage>
        <taxon>Eukaryota</taxon>
        <taxon>Fungi</taxon>
        <taxon>Dikarya</taxon>
        <taxon>Ascomycota</taxon>
        <taxon>Pezizomycotina</taxon>
        <taxon>Dothideomycetes</taxon>
        <taxon>Pleosporomycetidae</taxon>
        <taxon>Pleosporales</taxon>
        <taxon>Massarineae</taxon>
        <taxon>Didymosphaeriaceae</taxon>
        <taxon>Paraconiothyrium</taxon>
    </lineage>
</organism>
<keyword evidence="1" id="KW-0812">Transmembrane</keyword>
<comment type="caution">
    <text evidence="2">The sequence shown here is derived from an EMBL/GenBank/DDBJ whole genome shotgun (WGS) entry which is preliminary data.</text>
</comment>
<dbReference type="Proteomes" id="UP001521785">
    <property type="component" value="Unassembled WGS sequence"/>
</dbReference>
<reference evidence="2 3" key="1">
    <citation type="submission" date="2024-02" db="EMBL/GenBank/DDBJ databases">
        <title>De novo assembly and annotation of 12 fungi associated with fruit tree decline syndrome in Ontario, Canada.</title>
        <authorList>
            <person name="Sulman M."/>
            <person name="Ellouze W."/>
            <person name="Ilyukhin E."/>
        </authorList>
    </citation>
    <scope>NUCLEOTIDE SEQUENCE [LARGE SCALE GENOMIC DNA]</scope>
    <source>
        <strain evidence="2 3">M42-189</strain>
    </source>
</reference>
<name>A0ABR3R394_9PLEO</name>
<keyword evidence="3" id="KW-1185">Reference proteome</keyword>
<evidence type="ECO:0000256" key="1">
    <source>
        <dbReference type="SAM" id="Phobius"/>
    </source>
</evidence>
<keyword evidence="1" id="KW-1133">Transmembrane helix</keyword>
<evidence type="ECO:0000313" key="3">
    <source>
        <dbReference type="Proteomes" id="UP001521785"/>
    </source>
</evidence>
<gene>
    <name evidence="2" type="ORF">SLS60_008005</name>
</gene>
<accession>A0ABR3R394</accession>
<evidence type="ECO:0000313" key="2">
    <source>
        <dbReference type="EMBL" id="KAL1598862.1"/>
    </source>
</evidence>
<dbReference type="EMBL" id="JAKJXO020000011">
    <property type="protein sequence ID" value="KAL1598862.1"/>
    <property type="molecule type" value="Genomic_DNA"/>
</dbReference>